<comment type="caution">
    <text evidence="1">The sequence shown here is derived from an EMBL/GenBank/DDBJ whole genome shotgun (WGS) entry which is preliminary data.</text>
</comment>
<sequence>SGMRALALVEATPEEVESHQLSNLYAFQVLARQLLPLDGFDPSAAGSGTGNREAQAKYPGVFAFGEPRGLIRLDVTSDSGAPTSKDNPV</sequence>
<evidence type="ECO:0000313" key="1">
    <source>
        <dbReference type="EMBL" id="MDR8263575.1"/>
    </source>
</evidence>
<dbReference type="AlphaFoldDB" id="A0ABD5DGR6"/>
<protein>
    <submittedName>
        <fullName evidence="1">Spore coat protein CotH</fullName>
    </submittedName>
</protein>
<feature type="non-terminal residue" evidence="1">
    <location>
        <position position="89"/>
    </location>
</feature>
<keyword evidence="1" id="KW-0167">Capsid protein</keyword>
<feature type="non-terminal residue" evidence="1">
    <location>
        <position position="1"/>
    </location>
</feature>
<name>A0ABD5DGR6_ACIBA</name>
<reference evidence="1" key="1">
    <citation type="submission" date="2019-07" db="EMBL/GenBank/DDBJ databases">
        <title>Biological characteristics of mucoid Acinetobacter baumannii from a general hospital in China.</title>
        <authorList>
            <person name="Hua X."/>
            <person name="Yu Y."/>
        </authorList>
    </citation>
    <scope>NUCLEOTIDE SEQUENCE [LARGE SCALE GENOMIC DNA]</scope>
    <source>
        <strain evidence="1">N41</strain>
    </source>
</reference>
<accession>A0ABD5DGR6</accession>
<gene>
    <name evidence="1" type="ORF">FPK87_24450</name>
</gene>
<dbReference type="EMBL" id="VMBB01000874">
    <property type="protein sequence ID" value="MDR8263575.1"/>
    <property type="molecule type" value="Genomic_DNA"/>
</dbReference>
<proteinExistence type="predicted"/>
<keyword evidence="1" id="KW-0946">Virion</keyword>
<organism evidence="1">
    <name type="scientific">Acinetobacter baumannii</name>
    <dbReference type="NCBI Taxonomy" id="470"/>
    <lineage>
        <taxon>Bacteria</taxon>
        <taxon>Pseudomonadati</taxon>
        <taxon>Pseudomonadota</taxon>
        <taxon>Gammaproteobacteria</taxon>
        <taxon>Moraxellales</taxon>
        <taxon>Moraxellaceae</taxon>
        <taxon>Acinetobacter</taxon>
        <taxon>Acinetobacter calcoaceticus/baumannii complex</taxon>
    </lineage>
</organism>